<feature type="region of interest" description="Disordered" evidence="1">
    <location>
        <begin position="137"/>
        <end position="199"/>
    </location>
</feature>
<dbReference type="RefSeq" id="WP_136739370.1">
    <property type="nucleotide sequence ID" value="NZ_SUMB01000003.1"/>
</dbReference>
<evidence type="ECO:0000256" key="1">
    <source>
        <dbReference type="SAM" id="MobiDB-lite"/>
    </source>
</evidence>
<proteinExistence type="predicted"/>
<dbReference type="AlphaFoldDB" id="A0A4U0NMF0"/>
<dbReference type="InterPro" id="IPR036661">
    <property type="entry name" value="Luciferase-like_sf"/>
</dbReference>
<dbReference type="GO" id="GO:0016705">
    <property type="term" value="F:oxidoreductase activity, acting on paired donors, with incorporation or reduction of molecular oxygen"/>
    <property type="evidence" value="ECO:0007669"/>
    <property type="project" value="InterPro"/>
</dbReference>
<reference evidence="2 3" key="1">
    <citation type="submission" date="2019-04" db="EMBL/GenBank/DDBJ databases">
        <title>Streptomyces piniterrae sp. nov., a heliquinomycin-producing actinomycete isolated from rhizosphere soil of Pinus yunnanensis.</title>
        <authorList>
            <person name="Zhuang X."/>
            <person name="Zhao J."/>
        </authorList>
    </citation>
    <scope>NUCLEOTIDE SEQUENCE [LARGE SCALE GENOMIC DNA]</scope>
    <source>
        <strain evidence="3">jys28</strain>
    </source>
</reference>
<dbReference type="OrthoDB" id="4203915at2"/>
<gene>
    <name evidence="2" type="ORF">FCH28_09690</name>
</gene>
<dbReference type="SUPFAM" id="SSF51679">
    <property type="entry name" value="Bacterial luciferase-like"/>
    <property type="match status" value="1"/>
</dbReference>
<evidence type="ECO:0000313" key="3">
    <source>
        <dbReference type="Proteomes" id="UP000308697"/>
    </source>
</evidence>
<keyword evidence="3" id="KW-1185">Reference proteome</keyword>
<dbReference type="Proteomes" id="UP000308697">
    <property type="component" value="Unassembled WGS sequence"/>
</dbReference>
<sequence>MSAGDHLSRLGDGAGALARSYSQWLGADGPATGVKRLVGSVAGGAFTVMLLDGTRPLIWVAAGGGLAAAYYAGRLDEGEQAAEDAEPVDVLAAVWKAVGDDRGALLTVLRDVFCASTTKEVRALLAEADIRVREGVRTTRGNGPGVHRDDLPPLPSPSDEGPVGVVAAGEDANTNANNTTITKIGQGGYSVQKGTQPAR</sequence>
<evidence type="ECO:0000313" key="2">
    <source>
        <dbReference type="EMBL" id="TJZ55601.1"/>
    </source>
</evidence>
<organism evidence="2 3">
    <name type="scientific">Streptomyces piniterrae</name>
    <dbReference type="NCBI Taxonomy" id="2571125"/>
    <lineage>
        <taxon>Bacteria</taxon>
        <taxon>Bacillati</taxon>
        <taxon>Actinomycetota</taxon>
        <taxon>Actinomycetes</taxon>
        <taxon>Kitasatosporales</taxon>
        <taxon>Streptomycetaceae</taxon>
        <taxon>Streptomyces</taxon>
    </lineage>
</organism>
<dbReference type="EMBL" id="SUMB01000003">
    <property type="protein sequence ID" value="TJZ55601.1"/>
    <property type="molecule type" value="Genomic_DNA"/>
</dbReference>
<protein>
    <submittedName>
        <fullName evidence="2">Uncharacterized protein</fullName>
    </submittedName>
</protein>
<accession>A0A4U0NMF0</accession>
<comment type="caution">
    <text evidence="2">The sequence shown here is derived from an EMBL/GenBank/DDBJ whole genome shotgun (WGS) entry which is preliminary data.</text>
</comment>
<dbReference type="Gene3D" id="3.20.20.30">
    <property type="entry name" value="Luciferase-like domain"/>
    <property type="match status" value="1"/>
</dbReference>
<name>A0A4U0NMF0_9ACTN</name>
<feature type="compositionally biased region" description="Low complexity" evidence="1">
    <location>
        <begin position="167"/>
        <end position="182"/>
    </location>
</feature>